<sequence>MKKRRSSDKKISFNLLAARVRDCGGIPRFLAWIQPKARPQSWRYGNRKGNFLLWGYAKKRLLLWKLLF</sequence>
<proteinExistence type="predicted"/>
<gene>
    <name evidence="1" type="ORF">DR980_09870</name>
</gene>
<organism evidence="1 2">
    <name type="scientific">Flavobacterium psychrolimnae</name>
    <dbReference type="NCBI Taxonomy" id="249351"/>
    <lineage>
        <taxon>Bacteria</taxon>
        <taxon>Pseudomonadati</taxon>
        <taxon>Bacteroidota</taxon>
        <taxon>Flavobacteriia</taxon>
        <taxon>Flavobacteriales</taxon>
        <taxon>Flavobacteriaceae</taxon>
        <taxon>Flavobacterium</taxon>
    </lineage>
</organism>
<dbReference type="AlphaFoldDB" id="A0A366B1S1"/>
<reference evidence="1 2" key="1">
    <citation type="submission" date="2018-07" db="EMBL/GenBank/DDBJ databases">
        <title>Complete genome sequence of Flavobacterium psychrolimnae LMG 22018.</title>
        <authorList>
            <person name="Kim D.-U."/>
        </authorList>
    </citation>
    <scope>NUCLEOTIDE SEQUENCE [LARGE SCALE GENOMIC DNA]</scope>
    <source>
        <strain evidence="1 2">LMG 22018</strain>
    </source>
</reference>
<evidence type="ECO:0000313" key="1">
    <source>
        <dbReference type="EMBL" id="RBN50097.1"/>
    </source>
</evidence>
<evidence type="ECO:0000313" key="2">
    <source>
        <dbReference type="Proteomes" id="UP000253676"/>
    </source>
</evidence>
<accession>A0A366B1S1</accession>
<protein>
    <submittedName>
        <fullName evidence="1">Uncharacterized protein</fullName>
    </submittedName>
</protein>
<dbReference type="Proteomes" id="UP000253676">
    <property type="component" value="Unassembled WGS sequence"/>
</dbReference>
<comment type="caution">
    <text evidence="1">The sequence shown here is derived from an EMBL/GenBank/DDBJ whole genome shotgun (WGS) entry which is preliminary data.</text>
</comment>
<dbReference type="EMBL" id="QNUX01000008">
    <property type="protein sequence ID" value="RBN50097.1"/>
    <property type="molecule type" value="Genomic_DNA"/>
</dbReference>
<keyword evidence="2" id="KW-1185">Reference proteome</keyword>
<name>A0A366B1S1_9FLAO</name>